<reference evidence="11 12" key="1">
    <citation type="journal article" date="2022" name="bioRxiv">
        <title>Genomics of Preaxostyla Flagellates Illuminates Evolutionary Transitions and the Path Towards Mitochondrial Loss.</title>
        <authorList>
            <person name="Novak L.V.F."/>
            <person name="Treitli S.C."/>
            <person name="Pyrih J."/>
            <person name="Halakuc P."/>
            <person name="Pipaliya S.V."/>
            <person name="Vacek V."/>
            <person name="Brzon O."/>
            <person name="Soukal P."/>
            <person name="Eme L."/>
            <person name="Dacks J.B."/>
            <person name="Karnkowska A."/>
            <person name="Elias M."/>
            <person name="Hampl V."/>
        </authorList>
    </citation>
    <scope>NUCLEOTIDE SEQUENCE [LARGE SCALE GENOMIC DNA]</scope>
    <source>
        <strain evidence="11">NAU3</strain>
        <tissue evidence="11">Gut</tissue>
    </source>
</reference>
<evidence type="ECO:0000313" key="12">
    <source>
        <dbReference type="Proteomes" id="UP001281761"/>
    </source>
</evidence>
<dbReference type="SUPFAM" id="SSF52540">
    <property type="entry name" value="P-loop containing nucleoside triphosphate hydrolases"/>
    <property type="match status" value="2"/>
</dbReference>
<feature type="domain" description="Helicase C-terminal" evidence="9">
    <location>
        <begin position="374"/>
        <end position="513"/>
    </location>
</feature>
<dbReference type="Gene3D" id="3.40.50.300">
    <property type="entry name" value="P-loop containing nucleotide triphosphate hydrolases"/>
    <property type="match status" value="2"/>
</dbReference>
<organism evidence="11 12">
    <name type="scientific">Blattamonas nauphoetae</name>
    <dbReference type="NCBI Taxonomy" id="2049346"/>
    <lineage>
        <taxon>Eukaryota</taxon>
        <taxon>Metamonada</taxon>
        <taxon>Preaxostyla</taxon>
        <taxon>Oxymonadida</taxon>
        <taxon>Blattamonas</taxon>
    </lineage>
</organism>
<evidence type="ECO:0000256" key="5">
    <source>
        <dbReference type="ARBA" id="ARBA00022840"/>
    </source>
</evidence>
<dbReference type="InterPro" id="IPR014014">
    <property type="entry name" value="RNA_helicase_DEAD_Q_motif"/>
</dbReference>
<feature type="compositionally biased region" description="Basic residues" evidence="7">
    <location>
        <begin position="543"/>
        <end position="556"/>
    </location>
</feature>
<feature type="compositionally biased region" description="Gly residues" evidence="7">
    <location>
        <begin position="575"/>
        <end position="595"/>
    </location>
</feature>
<name>A0ABQ9YLI2_9EUKA</name>
<evidence type="ECO:0000256" key="1">
    <source>
        <dbReference type="ARBA" id="ARBA00012552"/>
    </source>
</evidence>
<dbReference type="Pfam" id="PF00270">
    <property type="entry name" value="DEAD"/>
    <property type="match status" value="1"/>
</dbReference>
<dbReference type="EC" id="3.6.4.13" evidence="1"/>
<feature type="region of interest" description="Disordered" evidence="7">
    <location>
        <begin position="514"/>
        <end position="662"/>
    </location>
</feature>
<sequence length="662" mass="72258">MEEEAERAKQQPPPSQQRSYQDSQRGPPRGDYQSSSRTDAPFRPRSAQPAVPPRQSFPVEPTEDEKRLFKSTTNAGINFDRYDDIQVEVSGNNVIEPIESYQDVDLGPAVNRNVVLAGYRKPTPIQKHSIPIILGNRDLMACAQTGSGKTCAFLLPMLHRLESVGNYGGKVYHTNRLMVNPAALVIAPTRELCIQIFDEASKFSNRTDLLVCVCYGGKNLRDQIQALRRHGCDLLVATPGRLIDLLEQGVIGMQHISILCLDEADRMLDMGFEPQIRKIVENFGMPPKTHRQTLMFSATFPKEIQRLAALFLADYLFCVVGTVGETAKDITQKFEFVRDGAELDTLMDILPTILTPPQKAQSGAPSGPMQRSQKNPDELNLVLIFTETKREANSLEIVLNNNGYPTTSIHGDRSQDEREDALYAFKSGIVSILVATDVASRGLDIPSVRTVINYSMPNEMERYVHRIGRTGRVGHTGTAITFIKRSDGGIIPQLIESLEQSNQEIPAFFEEIGGRRYGMGSGGGRKFGNRDARHDDRDQGGSYKRRTFTHSGRGRGGRPGGDPYERQGGGDRYGDGGSRGYGGGRGGGYGSGGGRSNDPYPVPSPTVFSTSRPENARTPSERSTTGGNADWGASGGWGQGAWGGSSGRLGAGHAGGTDWADC</sequence>
<dbReference type="InterPro" id="IPR027417">
    <property type="entry name" value="P-loop_NTPase"/>
</dbReference>
<dbReference type="SMART" id="SM00490">
    <property type="entry name" value="HELICc"/>
    <property type="match status" value="1"/>
</dbReference>
<dbReference type="CDD" id="cd18787">
    <property type="entry name" value="SF2_C_DEAD"/>
    <property type="match status" value="1"/>
</dbReference>
<keyword evidence="2" id="KW-0547">Nucleotide-binding</keyword>
<dbReference type="EMBL" id="JARBJD010000002">
    <property type="protein sequence ID" value="KAK2964615.1"/>
    <property type="molecule type" value="Genomic_DNA"/>
</dbReference>
<comment type="caution">
    <text evidence="11">The sequence shown here is derived from an EMBL/GenBank/DDBJ whole genome shotgun (WGS) entry which is preliminary data.</text>
</comment>
<evidence type="ECO:0000259" key="8">
    <source>
        <dbReference type="PROSITE" id="PS51192"/>
    </source>
</evidence>
<feature type="domain" description="DEAD-box RNA helicase Q" evidence="10">
    <location>
        <begin position="99"/>
        <end position="127"/>
    </location>
</feature>
<dbReference type="Proteomes" id="UP001281761">
    <property type="component" value="Unassembled WGS sequence"/>
</dbReference>
<dbReference type="PROSITE" id="PS51192">
    <property type="entry name" value="HELICASE_ATP_BIND_1"/>
    <property type="match status" value="1"/>
</dbReference>
<feature type="short sequence motif" description="Q motif" evidence="6">
    <location>
        <begin position="99"/>
        <end position="127"/>
    </location>
</feature>
<evidence type="ECO:0000313" key="11">
    <source>
        <dbReference type="EMBL" id="KAK2964615.1"/>
    </source>
</evidence>
<dbReference type="PROSITE" id="PS51194">
    <property type="entry name" value="HELICASE_CTER"/>
    <property type="match status" value="1"/>
</dbReference>
<feature type="compositionally biased region" description="Basic and acidic residues" evidence="7">
    <location>
        <begin position="528"/>
        <end position="539"/>
    </location>
</feature>
<feature type="compositionally biased region" description="Polar residues" evidence="7">
    <location>
        <begin position="606"/>
        <end position="627"/>
    </location>
</feature>
<feature type="compositionally biased region" description="Gly residues" evidence="7">
    <location>
        <begin position="633"/>
        <end position="655"/>
    </location>
</feature>
<dbReference type="InterPro" id="IPR014001">
    <property type="entry name" value="Helicase_ATP-bd"/>
</dbReference>
<proteinExistence type="predicted"/>
<feature type="compositionally biased region" description="Basic and acidic residues" evidence="7">
    <location>
        <begin position="563"/>
        <end position="574"/>
    </location>
</feature>
<feature type="domain" description="Helicase ATP-binding" evidence="8">
    <location>
        <begin position="130"/>
        <end position="318"/>
    </location>
</feature>
<evidence type="ECO:0000256" key="3">
    <source>
        <dbReference type="ARBA" id="ARBA00022801"/>
    </source>
</evidence>
<accession>A0ABQ9YLI2</accession>
<dbReference type="GO" id="GO:0016787">
    <property type="term" value="F:hydrolase activity"/>
    <property type="evidence" value="ECO:0007669"/>
    <property type="project" value="UniProtKB-KW"/>
</dbReference>
<dbReference type="SMART" id="SM00487">
    <property type="entry name" value="DEXDc"/>
    <property type="match status" value="1"/>
</dbReference>
<evidence type="ECO:0000259" key="9">
    <source>
        <dbReference type="PROSITE" id="PS51194"/>
    </source>
</evidence>
<gene>
    <name evidence="11" type="ORF">BLNAU_532</name>
</gene>
<evidence type="ECO:0000256" key="6">
    <source>
        <dbReference type="PROSITE-ProRule" id="PRU00552"/>
    </source>
</evidence>
<keyword evidence="5" id="KW-0067">ATP-binding</keyword>
<dbReference type="GO" id="GO:0003724">
    <property type="term" value="F:RNA helicase activity"/>
    <property type="evidence" value="ECO:0007669"/>
    <property type="project" value="UniProtKB-EC"/>
</dbReference>
<dbReference type="InterPro" id="IPR001650">
    <property type="entry name" value="Helicase_C-like"/>
</dbReference>
<evidence type="ECO:0000256" key="2">
    <source>
        <dbReference type="ARBA" id="ARBA00022741"/>
    </source>
</evidence>
<feature type="region of interest" description="Disordered" evidence="7">
    <location>
        <begin position="1"/>
        <end position="70"/>
    </location>
</feature>
<evidence type="ECO:0000256" key="4">
    <source>
        <dbReference type="ARBA" id="ARBA00022806"/>
    </source>
</evidence>
<dbReference type="InterPro" id="IPR011545">
    <property type="entry name" value="DEAD/DEAH_box_helicase_dom"/>
</dbReference>
<evidence type="ECO:0000256" key="7">
    <source>
        <dbReference type="SAM" id="MobiDB-lite"/>
    </source>
</evidence>
<evidence type="ECO:0000259" key="10">
    <source>
        <dbReference type="PROSITE" id="PS51195"/>
    </source>
</evidence>
<keyword evidence="4 11" id="KW-0347">Helicase</keyword>
<dbReference type="PANTHER" id="PTHR47958">
    <property type="entry name" value="ATP-DEPENDENT RNA HELICASE DBP3"/>
    <property type="match status" value="1"/>
</dbReference>
<protein>
    <recommendedName>
        <fullName evidence="1">RNA helicase</fullName>
        <ecNumber evidence="1">3.6.4.13</ecNumber>
    </recommendedName>
</protein>
<keyword evidence="3 11" id="KW-0378">Hydrolase</keyword>
<dbReference type="PROSITE" id="PS51195">
    <property type="entry name" value="Q_MOTIF"/>
    <property type="match status" value="1"/>
</dbReference>
<feature type="compositionally biased region" description="Gly residues" evidence="7">
    <location>
        <begin position="515"/>
        <end position="526"/>
    </location>
</feature>
<keyword evidence="12" id="KW-1185">Reference proteome</keyword>
<dbReference type="Pfam" id="PF00271">
    <property type="entry name" value="Helicase_C"/>
    <property type="match status" value="1"/>
</dbReference>